<accession>A0AAV3P7N0</accession>
<dbReference type="EMBL" id="BAABME010000860">
    <property type="protein sequence ID" value="GAA0145992.1"/>
    <property type="molecule type" value="Genomic_DNA"/>
</dbReference>
<protein>
    <recommendedName>
        <fullName evidence="4">Retrotransposon gag domain-containing protein</fullName>
    </recommendedName>
</protein>
<evidence type="ECO:0000256" key="1">
    <source>
        <dbReference type="SAM" id="MobiDB-lite"/>
    </source>
</evidence>
<keyword evidence="3" id="KW-1185">Reference proteome</keyword>
<comment type="caution">
    <text evidence="2">The sequence shown here is derived from an EMBL/GenBank/DDBJ whole genome shotgun (WGS) entry which is preliminary data.</text>
</comment>
<dbReference type="Proteomes" id="UP001454036">
    <property type="component" value="Unassembled WGS sequence"/>
</dbReference>
<organism evidence="2 3">
    <name type="scientific">Lithospermum erythrorhizon</name>
    <name type="common">Purple gromwell</name>
    <name type="synonym">Lithospermum officinale var. erythrorhizon</name>
    <dbReference type="NCBI Taxonomy" id="34254"/>
    <lineage>
        <taxon>Eukaryota</taxon>
        <taxon>Viridiplantae</taxon>
        <taxon>Streptophyta</taxon>
        <taxon>Embryophyta</taxon>
        <taxon>Tracheophyta</taxon>
        <taxon>Spermatophyta</taxon>
        <taxon>Magnoliopsida</taxon>
        <taxon>eudicotyledons</taxon>
        <taxon>Gunneridae</taxon>
        <taxon>Pentapetalae</taxon>
        <taxon>asterids</taxon>
        <taxon>lamiids</taxon>
        <taxon>Boraginales</taxon>
        <taxon>Boraginaceae</taxon>
        <taxon>Boraginoideae</taxon>
        <taxon>Lithospermeae</taxon>
        <taxon>Lithospermum</taxon>
    </lineage>
</organism>
<sequence length="140" mass="16243">MAGQIPLGVAISEIYSQMANKQLLPKPPRMRGSEPNRDKSRYCAYHREYGHDTDECRMLKVEIEKLIKMGYLKEFVDNRNMPHIRQRSPQRENRNFPRGRGVSPPREEMRNRWDLPCKLTGRIDTISGGRTGGGDSRNSR</sequence>
<feature type="region of interest" description="Disordered" evidence="1">
    <location>
        <begin position="81"/>
        <end position="140"/>
    </location>
</feature>
<dbReference type="AlphaFoldDB" id="A0AAV3P7N0"/>
<name>A0AAV3P7N0_LITER</name>
<reference evidence="2 3" key="1">
    <citation type="submission" date="2024-01" db="EMBL/GenBank/DDBJ databases">
        <title>The complete chloroplast genome sequence of Lithospermum erythrorhizon: insights into the phylogenetic relationship among Boraginaceae species and the maternal lineages of purple gromwells.</title>
        <authorList>
            <person name="Okada T."/>
            <person name="Watanabe K."/>
        </authorList>
    </citation>
    <scope>NUCLEOTIDE SEQUENCE [LARGE SCALE GENOMIC DNA]</scope>
</reference>
<proteinExistence type="predicted"/>
<evidence type="ECO:0000313" key="2">
    <source>
        <dbReference type="EMBL" id="GAA0145992.1"/>
    </source>
</evidence>
<evidence type="ECO:0000313" key="3">
    <source>
        <dbReference type="Proteomes" id="UP001454036"/>
    </source>
</evidence>
<evidence type="ECO:0008006" key="4">
    <source>
        <dbReference type="Google" id="ProtNLM"/>
    </source>
</evidence>
<gene>
    <name evidence="2" type="ORF">LIER_06048</name>
</gene>
<feature type="compositionally biased region" description="Gly residues" evidence="1">
    <location>
        <begin position="129"/>
        <end position="140"/>
    </location>
</feature>
<feature type="compositionally biased region" description="Basic and acidic residues" evidence="1">
    <location>
        <begin position="105"/>
        <end position="115"/>
    </location>
</feature>